<keyword evidence="2" id="KW-1185">Reference proteome</keyword>
<reference evidence="1 2" key="1">
    <citation type="journal article" date="2022" name="Genome Biol. Evol.">
        <title>The Spruce Budworm Genome: Reconstructing the Evolutionary History of Antifreeze Proteins.</title>
        <authorList>
            <person name="Beliveau C."/>
            <person name="Gagne P."/>
            <person name="Picq S."/>
            <person name="Vernygora O."/>
            <person name="Keeling C.I."/>
            <person name="Pinkney K."/>
            <person name="Doucet D."/>
            <person name="Wen F."/>
            <person name="Johnston J.S."/>
            <person name="Maaroufi H."/>
            <person name="Boyle B."/>
            <person name="Laroche J."/>
            <person name="Dewar K."/>
            <person name="Juretic N."/>
            <person name="Blackburn G."/>
            <person name="Nisole A."/>
            <person name="Brunet B."/>
            <person name="Brandao M."/>
            <person name="Lumley L."/>
            <person name="Duan J."/>
            <person name="Quan G."/>
            <person name="Lucarotti C.J."/>
            <person name="Roe A.D."/>
            <person name="Sperling F.A.H."/>
            <person name="Levesque R.C."/>
            <person name="Cusson M."/>
        </authorList>
    </citation>
    <scope>NUCLEOTIDE SEQUENCE [LARGE SCALE GENOMIC DNA]</scope>
    <source>
        <strain evidence="1">Glfc:IPQL:Cfum</strain>
    </source>
</reference>
<proteinExistence type="predicted"/>
<evidence type="ECO:0000313" key="1">
    <source>
        <dbReference type="EMBL" id="KAI8422878.1"/>
    </source>
</evidence>
<comment type="caution">
    <text evidence="1">The sequence shown here is derived from an EMBL/GenBank/DDBJ whole genome shotgun (WGS) entry which is preliminary data.</text>
</comment>
<organism evidence="1 2">
    <name type="scientific">Choristoneura fumiferana</name>
    <name type="common">Spruce budworm moth</name>
    <name type="synonym">Archips fumiferana</name>
    <dbReference type="NCBI Taxonomy" id="7141"/>
    <lineage>
        <taxon>Eukaryota</taxon>
        <taxon>Metazoa</taxon>
        <taxon>Ecdysozoa</taxon>
        <taxon>Arthropoda</taxon>
        <taxon>Hexapoda</taxon>
        <taxon>Insecta</taxon>
        <taxon>Pterygota</taxon>
        <taxon>Neoptera</taxon>
        <taxon>Endopterygota</taxon>
        <taxon>Lepidoptera</taxon>
        <taxon>Glossata</taxon>
        <taxon>Ditrysia</taxon>
        <taxon>Tortricoidea</taxon>
        <taxon>Tortricidae</taxon>
        <taxon>Tortricinae</taxon>
        <taxon>Choristoneura</taxon>
    </lineage>
</organism>
<dbReference type="Proteomes" id="UP001064048">
    <property type="component" value="Chromosome 10"/>
</dbReference>
<gene>
    <name evidence="1" type="ORF">MSG28_006618</name>
</gene>
<protein>
    <submittedName>
        <fullName evidence="1">Uncharacterized protein</fullName>
    </submittedName>
</protein>
<sequence length="119" mass="13296">MDTLLVLKRPIKIVVPNKKNKLTKSRARKLWPSPLGKVAKKPEEGLSRMNKASCETILENASGTEPERVSFVSLYNELCRKYFDGGSDSELAHCNVATILSAGDHARRARAHVVMEIDY</sequence>
<evidence type="ECO:0000313" key="2">
    <source>
        <dbReference type="Proteomes" id="UP001064048"/>
    </source>
</evidence>
<accession>A0ACC0JFJ6</accession>
<name>A0ACC0JFJ6_CHOFU</name>
<dbReference type="EMBL" id="CM046110">
    <property type="protein sequence ID" value="KAI8422878.1"/>
    <property type="molecule type" value="Genomic_DNA"/>
</dbReference>